<feature type="chain" id="PRO_5046243657" evidence="1">
    <location>
        <begin position="30"/>
        <end position="99"/>
    </location>
</feature>
<proteinExistence type="predicted"/>
<name>A0ABW3YG99_9ACTN</name>
<feature type="signal peptide" evidence="1">
    <location>
        <begin position="1"/>
        <end position="29"/>
    </location>
</feature>
<evidence type="ECO:0000313" key="2">
    <source>
        <dbReference type="EMBL" id="MFD1323493.1"/>
    </source>
</evidence>
<dbReference type="PROSITE" id="PS51257">
    <property type="entry name" value="PROKAR_LIPOPROTEIN"/>
    <property type="match status" value="1"/>
</dbReference>
<protein>
    <submittedName>
        <fullName evidence="2">Uncharacterized protein</fullName>
    </submittedName>
</protein>
<dbReference type="Proteomes" id="UP001597260">
    <property type="component" value="Unassembled WGS sequence"/>
</dbReference>
<accession>A0ABW3YG99</accession>
<dbReference type="EMBL" id="JBHTMP010000033">
    <property type="protein sequence ID" value="MFD1323493.1"/>
    <property type="molecule type" value="Genomic_DNA"/>
</dbReference>
<sequence length="99" mass="10463">MQHRPAVRALAVTAIVVLTVLPLSAPAAASAGCDTGSQITINSNPGAEAPSQAWGHRHLTGNHYVKQITSTGIIWWADNNGGSDGDTADTYYATWYCNH</sequence>
<keyword evidence="1" id="KW-0732">Signal</keyword>
<organism evidence="2 3">
    <name type="scientific">Micromonospora sonneratiae</name>
    <dbReference type="NCBI Taxonomy" id="1184706"/>
    <lineage>
        <taxon>Bacteria</taxon>
        <taxon>Bacillati</taxon>
        <taxon>Actinomycetota</taxon>
        <taxon>Actinomycetes</taxon>
        <taxon>Micromonosporales</taxon>
        <taxon>Micromonosporaceae</taxon>
        <taxon>Micromonospora</taxon>
    </lineage>
</organism>
<comment type="caution">
    <text evidence="2">The sequence shown here is derived from an EMBL/GenBank/DDBJ whole genome shotgun (WGS) entry which is preliminary data.</text>
</comment>
<reference evidence="3" key="1">
    <citation type="journal article" date="2019" name="Int. J. Syst. Evol. Microbiol.">
        <title>The Global Catalogue of Microorganisms (GCM) 10K type strain sequencing project: providing services to taxonomists for standard genome sequencing and annotation.</title>
        <authorList>
            <consortium name="The Broad Institute Genomics Platform"/>
            <consortium name="The Broad Institute Genome Sequencing Center for Infectious Disease"/>
            <person name="Wu L."/>
            <person name="Ma J."/>
        </authorList>
    </citation>
    <scope>NUCLEOTIDE SEQUENCE [LARGE SCALE GENOMIC DNA]</scope>
    <source>
        <strain evidence="3">JCM 31037</strain>
    </source>
</reference>
<evidence type="ECO:0000313" key="3">
    <source>
        <dbReference type="Proteomes" id="UP001597260"/>
    </source>
</evidence>
<keyword evidence="3" id="KW-1185">Reference proteome</keyword>
<gene>
    <name evidence="2" type="ORF">ACFQ4H_20600</name>
</gene>
<evidence type="ECO:0000256" key="1">
    <source>
        <dbReference type="SAM" id="SignalP"/>
    </source>
</evidence>
<dbReference type="RefSeq" id="WP_377572723.1">
    <property type="nucleotide sequence ID" value="NZ_JBHTMP010000033.1"/>
</dbReference>